<dbReference type="Proteomes" id="UP001176941">
    <property type="component" value="Chromosome 7"/>
</dbReference>
<proteinExistence type="predicted"/>
<sequence>MDITFLFKNKETWEEMLAVGGLALSLAYSLPGTPQEGPQPEKTGLPPLLELLWRPGHTWRGPGTVPDIKEAETPKRRPDQERSPSNLGTGHTELLMSFAGTQASPLRFRFTVKTALGAHT</sequence>
<evidence type="ECO:0000313" key="3">
    <source>
        <dbReference type="Proteomes" id="UP001176941"/>
    </source>
</evidence>
<gene>
    <name evidence="2" type="ORF">MRATA1EN1_LOCUS26405</name>
</gene>
<feature type="region of interest" description="Disordered" evidence="1">
    <location>
        <begin position="56"/>
        <end position="92"/>
    </location>
</feature>
<protein>
    <submittedName>
        <fullName evidence="2">Uncharacterized protein</fullName>
    </submittedName>
</protein>
<name>A0ABN8ZU42_RANTA</name>
<reference evidence="2" key="1">
    <citation type="submission" date="2023-04" db="EMBL/GenBank/DDBJ databases">
        <authorList>
            <consortium name="ELIXIR-Norway"/>
        </authorList>
    </citation>
    <scope>NUCLEOTIDE SEQUENCE [LARGE SCALE GENOMIC DNA]</scope>
</reference>
<keyword evidence="3" id="KW-1185">Reference proteome</keyword>
<accession>A0ABN8ZU42</accession>
<organism evidence="2 3">
    <name type="scientific">Rangifer tarandus platyrhynchus</name>
    <name type="common">Svalbard reindeer</name>
    <dbReference type="NCBI Taxonomy" id="3082113"/>
    <lineage>
        <taxon>Eukaryota</taxon>
        <taxon>Metazoa</taxon>
        <taxon>Chordata</taxon>
        <taxon>Craniata</taxon>
        <taxon>Vertebrata</taxon>
        <taxon>Euteleostomi</taxon>
        <taxon>Mammalia</taxon>
        <taxon>Eutheria</taxon>
        <taxon>Laurasiatheria</taxon>
        <taxon>Artiodactyla</taxon>
        <taxon>Ruminantia</taxon>
        <taxon>Pecora</taxon>
        <taxon>Cervidae</taxon>
        <taxon>Odocoileinae</taxon>
        <taxon>Rangifer</taxon>
    </lineage>
</organism>
<dbReference type="EMBL" id="OX459943">
    <property type="protein sequence ID" value="CAI9177443.1"/>
    <property type="molecule type" value="Genomic_DNA"/>
</dbReference>
<evidence type="ECO:0000256" key="1">
    <source>
        <dbReference type="SAM" id="MobiDB-lite"/>
    </source>
</evidence>
<evidence type="ECO:0000313" key="2">
    <source>
        <dbReference type="EMBL" id="CAI9177443.1"/>
    </source>
</evidence>
<feature type="compositionally biased region" description="Basic and acidic residues" evidence="1">
    <location>
        <begin position="67"/>
        <end position="82"/>
    </location>
</feature>